<evidence type="ECO:0000313" key="13">
    <source>
        <dbReference type="EMBL" id="WRQ87700.1"/>
    </source>
</evidence>
<keyword evidence="5 9" id="KW-0862">Zinc</keyword>
<keyword evidence="3 9" id="KW-0479">Metal-binding</keyword>
<feature type="compositionally biased region" description="Basic and acidic residues" evidence="10">
    <location>
        <begin position="195"/>
        <end position="205"/>
    </location>
</feature>
<dbReference type="InterPro" id="IPR045666">
    <property type="entry name" value="OpdA_N"/>
</dbReference>
<dbReference type="PANTHER" id="PTHR43660:SF1">
    <property type="entry name" value="DIPEPTIDYL CARBOXYPEPTIDASE"/>
    <property type="match status" value="1"/>
</dbReference>
<dbReference type="RefSeq" id="WP_221030141.1">
    <property type="nucleotide sequence ID" value="NZ_CP139781.1"/>
</dbReference>
<dbReference type="InterPro" id="IPR001567">
    <property type="entry name" value="Pept_M3A_M3B_dom"/>
</dbReference>
<evidence type="ECO:0000259" key="12">
    <source>
        <dbReference type="Pfam" id="PF19310"/>
    </source>
</evidence>
<evidence type="ECO:0000256" key="3">
    <source>
        <dbReference type="ARBA" id="ARBA00022723"/>
    </source>
</evidence>
<dbReference type="Gene3D" id="3.40.390.10">
    <property type="entry name" value="Collagenase (Catalytic Domain)"/>
    <property type="match status" value="1"/>
</dbReference>
<evidence type="ECO:0000256" key="4">
    <source>
        <dbReference type="ARBA" id="ARBA00022801"/>
    </source>
</evidence>
<protein>
    <recommendedName>
        <fullName evidence="8">oligopeptidase A</fullName>
        <ecNumber evidence="8">3.4.24.70</ecNumber>
    </recommendedName>
</protein>
<dbReference type="EC" id="3.4.24.70" evidence="8"/>
<dbReference type="CDD" id="cd06456">
    <property type="entry name" value="M3A_DCP"/>
    <property type="match status" value="1"/>
</dbReference>
<evidence type="ECO:0000256" key="8">
    <source>
        <dbReference type="ARBA" id="ARBA00026100"/>
    </source>
</evidence>
<dbReference type="PANTHER" id="PTHR43660">
    <property type="entry name" value="DIPEPTIDYL CARBOXYPEPTIDASE"/>
    <property type="match status" value="1"/>
</dbReference>
<dbReference type="InterPro" id="IPR034005">
    <property type="entry name" value="M3A_DCP"/>
</dbReference>
<dbReference type="InterPro" id="IPR024079">
    <property type="entry name" value="MetalloPept_cat_dom_sf"/>
</dbReference>
<sequence length="691" mass="77736">MAENPFLSTDFDIRWSAHTPDLIEPAIQQALTDAQATIDGIAALPLEEVNYANTFLALEESTEILNLAWGKVSHLQSVADEPALREAQNKMLPEVSTFFARIPLNPALWERLRAYAESDAGQAHTGIHRRFIDETVADFRQAGADLPDAQRQRLEEIQSELAQLTQKYSENVLDATNAWQLLVDDVSRLAGIPQHARDTARRSAESKGLGSPEKPVWRFTLHHPSLEPVMVYAEDAELRRQMWEGSVAVGSAEPHDNRPLVPKILALRHEEAQLLGQPHFADHVLARRMAGNGRQALDFIVDLQTKAADAFAQENAELEAFKAAQTGEPQGRLKAWEVSYWAEKLRRERYAFDDESLRPYFPMNRVIDGLFELSSRIFGLVIKARPAGEVEVWHDEVKAYTIHDRDGRHLGSFYADWHPRESKRGGAWMGYLITGGPQPDGSRKPHLGYILGNMTPPADGKPALLTHREVETVFHEFGHLLHHLLGEVEIKSLNGVNVAWDFVELPSQIMENWCWERESLDLFARHHETGEPIPEDMFQKMVAARNFRSACATTRQVQFAKMDLLLHTNTEAYLADAATLEQRITADVADTMVPTEPAGRPILYRFGHLFSDPTGYAAGYYSYKWAEVLDADAFGRFKEEGIFNPDTGADFVRHILSKGNSEDPAALFRAFRGRDPDVNALLERCGLRASA</sequence>
<reference evidence="13 14" key="1">
    <citation type="submission" date="2023-12" db="EMBL/GenBank/DDBJ databases">
        <title>Description of an unclassified Opitutus bacterium of Verrucomicrobiota.</title>
        <authorList>
            <person name="Zhang D.-F."/>
        </authorList>
    </citation>
    <scope>NUCLEOTIDE SEQUENCE [LARGE SCALE GENOMIC DNA]</scope>
    <source>
        <strain evidence="13 14">WL0086</strain>
    </source>
</reference>
<feature type="region of interest" description="Disordered" evidence="10">
    <location>
        <begin position="194"/>
        <end position="213"/>
    </location>
</feature>
<keyword evidence="14" id="KW-1185">Reference proteome</keyword>
<dbReference type="Gene3D" id="1.10.1370.40">
    <property type="match status" value="1"/>
</dbReference>
<organism evidence="13 14">
    <name type="scientific">Actomonas aquatica</name>
    <dbReference type="NCBI Taxonomy" id="2866162"/>
    <lineage>
        <taxon>Bacteria</taxon>
        <taxon>Pseudomonadati</taxon>
        <taxon>Verrucomicrobiota</taxon>
        <taxon>Opitutia</taxon>
        <taxon>Opitutales</taxon>
        <taxon>Opitutaceae</taxon>
        <taxon>Actomonas</taxon>
    </lineage>
</organism>
<evidence type="ECO:0000259" key="11">
    <source>
        <dbReference type="Pfam" id="PF01432"/>
    </source>
</evidence>
<evidence type="ECO:0000256" key="7">
    <source>
        <dbReference type="ARBA" id="ARBA00024603"/>
    </source>
</evidence>
<evidence type="ECO:0000256" key="9">
    <source>
        <dbReference type="RuleBase" id="RU003435"/>
    </source>
</evidence>
<evidence type="ECO:0000256" key="5">
    <source>
        <dbReference type="ARBA" id="ARBA00022833"/>
    </source>
</evidence>
<dbReference type="Gene3D" id="1.10.1370.10">
    <property type="entry name" value="Neurolysin, domain 3"/>
    <property type="match status" value="1"/>
</dbReference>
<keyword evidence="2 9" id="KW-0645">Protease</keyword>
<feature type="domain" description="Oligopeptidase A N-terminal" evidence="12">
    <location>
        <begin position="51"/>
        <end position="151"/>
    </location>
</feature>
<dbReference type="InterPro" id="IPR045090">
    <property type="entry name" value="Pept_M3A_M3B"/>
</dbReference>
<comment type="catalytic activity">
    <reaction evidence="7">
        <text>Hydrolysis of oligopeptides, with broad specificity. Gly or Ala commonly occur as P1 or P1' residues, but more distant residues are also important, as is shown by the fact that Z-Gly-Pro-Gly-|-Gly-Pro-Ala is cleaved, but not Z-(Gly)(5).</text>
        <dbReference type="EC" id="3.4.24.70"/>
    </reaction>
</comment>
<dbReference type="SUPFAM" id="SSF55486">
    <property type="entry name" value="Metalloproteases ('zincins'), catalytic domain"/>
    <property type="match status" value="1"/>
</dbReference>
<evidence type="ECO:0000256" key="10">
    <source>
        <dbReference type="SAM" id="MobiDB-lite"/>
    </source>
</evidence>
<dbReference type="GO" id="GO:0016787">
    <property type="term" value="F:hydrolase activity"/>
    <property type="evidence" value="ECO:0007669"/>
    <property type="project" value="UniProtKB-KW"/>
</dbReference>
<keyword evidence="4 9" id="KW-0378">Hydrolase</keyword>
<proteinExistence type="inferred from homology"/>
<evidence type="ECO:0000256" key="1">
    <source>
        <dbReference type="ARBA" id="ARBA00006040"/>
    </source>
</evidence>
<dbReference type="EMBL" id="CP139781">
    <property type="protein sequence ID" value="WRQ87700.1"/>
    <property type="molecule type" value="Genomic_DNA"/>
</dbReference>
<evidence type="ECO:0000256" key="6">
    <source>
        <dbReference type="ARBA" id="ARBA00023049"/>
    </source>
</evidence>
<comment type="similarity">
    <text evidence="1 9">Belongs to the peptidase M3 family.</text>
</comment>
<name>A0ABZ1C7T9_9BACT</name>
<evidence type="ECO:0000256" key="2">
    <source>
        <dbReference type="ARBA" id="ARBA00022670"/>
    </source>
</evidence>
<keyword evidence="6 9" id="KW-0482">Metalloprotease</keyword>
<gene>
    <name evidence="13" type="ORF">K1X11_023055</name>
</gene>
<feature type="domain" description="Peptidase M3A/M3B catalytic" evidence="11">
    <location>
        <begin position="229"/>
        <end position="686"/>
    </location>
</feature>
<dbReference type="Proteomes" id="UP000738431">
    <property type="component" value="Chromosome"/>
</dbReference>
<accession>A0ABZ1C7T9</accession>
<evidence type="ECO:0000313" key="14">
    <source>
        <dbReference type="Proteomes" id="UP000738431"/>
    </source>
</evidence>
<dbReference type="InterPro" id="IPR024077">
    <property type="entry name" value="Neurolysin/TOP_dom2"/>
</dbReference>
<dbReference type="Pfam" id="PF19310">
    <property type="entry name" value="TOP_N"/>
    <property type="match status" value="1"/>
</dbReference>
<comment type="cofactor">
    <cofactor evidence="9">
        <name>Zn(2+)</name>
        <dbReference type="ChEBI" id="CHEBI:29105"/>
    </cofactor>
    <text evidence="9">Binds 1 zinc ion.</text>
</comment>
<dbReference type="Pfam" id="PF01432">
    <property type="entry name" value="Peptidase_M3"/>
    <property type="match status" value="1"/>
</dbReference>